<dbReference type="EMBL" id="JBAHYK010000041">
    <property type="protein sequence ID" value="KAL0580046.1"/>
    <property type="molecule type" value="Genomic_DNA"/>
</dbReference>
<evidence type="ECO:0000313" key="2">
    <source>
        <dbReference type="EMBL" id="KAL0580046.1"/>
    </source>
</evidence>
<feature type="region of interest" description="Disordered" evidence="1">
    <location>
        <begin position="272"/>
        <end position="307"/>
    </location>
</feature>
<proteinExistence type="predicted"/>
<feature type="region of interest" description="Disordered" evidence="1">
    <location>
        <begin position="90"/>
        <end position="137"/>
    </location>
</feature>
<comment type="caution">
    <text evidence="2">The sequence shown here is derived from an EMBL/GenBank/DDBJ whole genome shotgun (WGS) entry which is preliminary data.</text>
</comment>
<reference evidence="2 3" key="1">
    <citation type="submission" date="2024-02" db="EMBL/GenBank/DDBJ databases">
        <title>A draft genome for the cacao thread blight pathogen Marasmius crinis-equi.</title>
        <authorList>
            <person name="Cohen S.P."/>
            <person name="Baruah I.K."/>
            <person name="Amoako-Attah I."/>
            <person name="Bukari Y."/>
            <person name="Meinhardt L.W."/>
            <person name="Bailey B.A."/>
        </authorList>
    </citation>
    <scope>NUCLEOTIDE SEQUENCE [LARGE SCALE GENOMIC DNA]</scope>
    <source>
        <strain evidence="2 3">GH-76</strain>
    </source>
</reference>
<organism evidence="2 3">
    <name type="scientific">Marasmius crinis-equi</name>
    <dbReference type="NCBI Taxonomy" id="585013"/>
    <lineage>
        <taxon>Eukaryota</taxon>
        <taxon>Fungi</taxon>
        <taxon>Dikarya</taxon>
        <taxon>Basidiomycota</taxon>
        <taxon>Agaricomycotina</taxon>
        <taxon>Agaricomycetes</taxon>
        <taxon>Agaricomycetidae</taxon>
        <taxon>Agaricales</taxon>
        <taxon>Marasmiineae</taxon>
        <taxon>Marasmiaceae</taxon>
        <taxon>Marasmius</taxon>
    </lineage>
</organism>
<feature type="compositionally biased region" description="Polar residues" evidence="1">
    <location>
        <begin position="1"/>
        <end position="12"/>
    </location>
</feature>
<keyword evidence="3" id="KW-1185">Reference proteome</keyword>
<dbReference type="Proteomes" id="UP001465976">
    <property type="component" value="Unassembled WGS sequence"/>
</dbReference>
<feature type="compositionally biased region" description="Low complexity" evidence="1">
    <location>
        <begin position="90"/>
        <end position="109"/>
    </location>
</feature>
<evidence type="ECO:0000313" key="3">
    <source>
        <dbReference type="Proteomes" id="UP001465976"/>
    </source>
</evidence>
<feature type="compositionally biased region" description="Pro residues" evidence="1">
    <location>
        <begin position="110"/>
        <end position="121"/>
    </location>
</feature>
<accession>A0ABR3FWY7</accession>
<name>A0ABR3FWY7_9AGAR</name>
<sequence>MSKTFVQMQTQTQKHKRKLSNEFNTLSSGKSPKRCRFSSLFGLNFFEYEQSRDDLTWSYRAPKAPATCTVSLETAGVLEAVTNLHVLQPSSSSISPAKESLSSSPLTAPTAPPSPTSPPTPAAARFRCSPSSPQSLFKGHHARARSFAIIQEEQVFSNLRKRGDVKLIATVRRTLVANANAIGADAQDVMLARRLSGYLDQWGWREHSVIITEDDSVFEMDVDQDEGVMDVDDQKSKTLPAMPSSRLNRDQITALALDQLVATLTLKHRDRLSTGARSKERSASEREPVVATRSTPKRSSGLRVEVI</sequence>
<gene>
    <name evidence="2" type="ORF">V5O48_001981</name>
</gene>
<feature type="compositionally biased region" description="Basic and acidic residues" evidence="1">
    <location>
        <begin position="277"/>
        <end position="288"/>
    </location>
</feature>
<evidence type="ECO:0000256" key="1">
    <source>
        <dbReference type="SAM" id="MobiDB-lite"/>
    </source>
</evidence>
<protein>
    <submittedName>
        <fullName evidence="2">Uncharacterized protein</fullName>
    </submittedName>
</protein>
<feature type="region of interest" description="Disordered" evidence="1">
    <location>
        <begin position="1"/>
        <end position="25"/>
    </location>
</feature>